<sequence>MITPDQFCSQDMRFDYIVVGGGTAGLVVASRLSEDPEVRVGVLEAGEWHRDVEAVTVPGLTGTTLGDPNYDWRFTSVPQKYSNGRRVPQPRGKGLGGSSLINFTGLNRASAREYDAIQDLGNPGWNWQEMLKYMKKGERTQPPLEERQATAESHLLVDPDPRWHGTSGPLAKGYSTYFPALHVPIVDALESLGVKKNFEPNDGTSTVGSHTIFSSVDPQTATRSHSAAAYYEPCKDRPNLKILPGSLASRIRFRQGSHPLMAEGVEFLNAGKPYFVSAEREVILCAGAFQSPQILELSGIGKKEVLSSCGIETLFDLPGVGENLRELTYLDHPYICTVYEIDDNIETIDAAAEPAWFTQQRKLYDEEKKGYLSSNLSPLYTFLPSKAFASVEQVKRWKAQFQACLLAAPHGLKKQLAIQSKWFLEPDSSSAEGEVIPFNGYFVTPGLPIKMEPGKRYSSMLCAVMNPLSRGSVHITSSDPTAPPAIDPNCFSNALDLEMLLAVLKFAREVYETSPIRQHVVRRIMPTVEDYRTDDALKEYIKNGLGCVYHPVGTVAMMPHKDGGVVDPELRVYGTKNLRVVDASILPMQIAAHTQATVYGIAEKGADIIKETYKQTFTSCLSS</sequence>
<keyword evidence="4" id="KW-0732">Signal</keyword>
<organism evidence="9 10">
    <name type="scientific">Dichomitus squalens</name>
    <dbReference type="NCBI Taxonomy" id="114155"/>
    <lineage>
        <taxon>Eukaryota</taxon>
        <taxon>Fungi</taxon>
        <taxon>Dikarya</taxon>
        <taxon>Basidiomycota</taxon>
        <taxon>Agaricomycotina</taxon>
        <taxon>Agaricomycetes</taxon>
        <taxon>Polyporales</taxon>
        <taxon>Polyporaceae</taxon>
        <taxon>Dichomitus</taxon>
    </lineage>
</organism>
<evidence type="ECO:0000256" key="2">
    <source>
        <dbReference type="ARBA" id="ARBA00010790"/>
    </source>
</evidence>
<evidence type="ECO:0000256" key="5">
    <source>
        <dbReference type="ARBA" id="ARBA00022827"/>
    </source>
</evidence>
<dbReference type="Gene3D" id="3.30.560.10">
    <property type="entry name" value="Glucose Oxidase, domain 3"/>
    <property type="match status" value="1"/>
</dbReference>
<evidence type="ECO:0000256" key="1">
    <source>
        <dbReference type="ARBA" id="ARBA00001974"/>
    </source>
</evidence>
<dbReference type="Proteomes" id="UP000292082">
    <property type="component" value="Unassembled WGS sequence"/>
</dbReference>
<keyword evidence="3" id="KW-0285">Flavoprotein</keyword>
<dbReference type="AlphaFoldDB" id="A0A4Q9QCU7"/>
<protein>
    <submittedName>
        <fullName evidence="9">Alcohol oxidase</fullName>
    </submittedName>
</protein>
<keyword evidence="5" id="KW-0274">FAD</keyword>
<dbReference type="InterPro" id="IPR007867">
    <property type="entry name" value="GMC_OxRtase_C"/>
</dbReference>
<evidence type="ECO:0000313" key="10">
    <source>
        <dbReference type="Proteomes" id="UP000292082"/>
    </source>
</evidence>
<dbReference type="PANTHER" id="PTHR11552:SF201">
    <property type="entry name" value="GLUCOSE-METHANOL-CHOLINE OXIDOREDUCTASE N-TERMINAL DOMAIN-CONTAINING PROTEIN"/>
    <property type="match status" value="1"/>
</dbReference>
<evidence type="ECO:0000256" key="7">
    <source>
        <dbReference type="PIRSR" id="PIRSR000137-1"/>
    </source>
</evidence>
<dbReference type="SUPFAM" id="SSF51905">
    <property type="entry name" value="FAD/NAD(P)-binding domain"/>
    <property type="match status" value="1"/>
</dbReference>
<dbReference type="GO" id="GO:0050660">
    <property type="term" value="F:flavin adenine dinucleotide binding"/>
    <property type="evidence" value="ECO:0007669"/>
    <property type="project" value="InterPro"/>
</dbReference>
<dbReference type="Pfam" id="PF05199">
    <property type="entry name" value="GMC_oxred_C"/>
    <property type="match status" value="1"/>
</dbReference>
<evidence type="ECO:0000256" key="6">
    <source>
        <dbReference type="ARBA" id="ARBA00023002"/>
    </source>
</evidence>
<feature type="active site" description="Proton donor" evidence="7">
    <location>
        <position position="550"/>
    </location>
</feature>
<evidence type="ECO:0000256" key="4">
    <source>
        <dbReference type="ARBA" id="ARBA00022729"/>
    </source>
</evidence>
<dbReference type="InterPro" id="IPR000172">
    <property type="entry name" value="GMC_OxRdtase_N"/>
</dbReference>
<reference evidence="9 10" key="1">
    <citation type="submission" date="2019-01" db="EMBL/GenBank/DDBJ databases">
        <title>Draft genome sequences of three monokaryotic isolates of the white-rot basidiomycete fungus Dichomitus squalens.</title>
        <authorList>
            <consortium name="DOE Joint Genome Institute"/>
            <person name="Lopez S.C."/>
            <person name="Andreopoulos B."/>
            <person name="Pangilinan J."/>
            <person name="Lipzen A."/>
            <person name="Riley R."/>
            <person name="Ahrendt S."/>
            <person name="Ng V."/>
            <person name="Barry K."/>
            <person name="Daum C."/>
            <person name="Grigoriev I.V."/>
            <person name="Hilden K.S."/>
            <person name="Makela M.R."/>
            <person name="de Vries R.P."/>
        </authorList>
    </citation>
    <scope>NUCLEOTIDE SEQUENCE [LARGE SCALE GENOMIC DNA]</scope>
    <source>
        <strain evidence="9 10">CBS 464.89</strain>
    </source>
</reference>
<comment type="similarity">
    <text evidence="2">Belongs to the GMC oxidoreductase family.</text>
</comment>
<evidence type="ECO:0000259" key="8">
    <source>
        <dbReference type="PROSITE" id="PS00624"/>
    </source>
</evidence>
<gene>
    <name evidence="9" type="ORF">BD310DRAFT_984181</name>
</gene>
<evidence type="ECO:0000256" key="3">
    <source>
        <dbReference type="ARBA" id="ARBA00022630"/>
    </source>
</evidence>
<dbReference type="SUPFAM" id="SSF54373">
    <property type="entry name" value="FAD-linked reductases, C-terminal domain"/>
    <property type="match status" value="1"/>
</dbReference>
<dbReference type="GO" id="GO:0016614">
    <property type="term" value="F:oxidoreductase activity, acting on CH-OH group of donors"/>
    <property type="evidence" value="ECO:0007669"/>
    <property type="project" value="InterPro"/>
</dbReference>
<evidence type="ECO:0000313" key="9">
    <source>
        <dbReference type="EMBL" id="TBU65587.1"/>
    </source>
</evidence>
<dbReference type="PROSITE" id="PS00624">
    <property type="entry name" value="GMC_OXRED_2"/>
    <property type="match status" value="1"/>
</dbReference>
<dbReference type="PANTHER" id="PTHR11552">
    <property type="entry name" value="GLUCOSE-METHANOL-CHOLINE GMC OXIDOREDUCTASE"/>
    <property type="match status" value="1"/>
</dbReference>
<dbReference type="EMBL" id="ML145084">
    <property type="protein sequence ID" value="TBU65587.1"/>
    <property type="molecule type" value="Genomic_DNA"/>
</dbReference>
<dbReference type="InterPro" id="IPR036188">
    <property type="entry name" value="FAD/NAD-bd_sf"/>
</dbReference>
<dbReference type="PIRSF" id="PIRSF000137">
    <property type="entry name" value="Alcohol_oxidase"/>
    <property type="match status" value="1"/>
</dbReference>
<feature type="domain" description="Glucose-methanol-choline oxidoreductase N-terminal" evidence="8">
    <location>
        <begin position="287"/>
        <end position="301"/>
    </location>
</feature>
<keyword evidence="6" id="KW-0560">Oxidoreductase</keyword>
<keyword evidence="10" id="KW-1185">Reference proteome</keyword>
<name>A0A4Q9QCU7_9APHY</name>
<proteinExistence type="inferred from homology"/>
<dbReference type="Gene3D" id="3.50.50.60">
    <property type="entry name" value="FAD/NAD(P)-binding domain"/>
    <property type="match status" value="1"/>
</dbReference>
<feature type="active site" description="Proton acceptor" evidence="7">
    <location>
        <position position="593"/>
    </location>
</feature>
<dbReference type="InterPro" id="IPR012132">
    <property type="entry name" value="GMC_OxRdtase"/>
</dbReference>
<dbReference type="Pfam" id="PF00732">
    <property type="entry name" value="GMC_oxred_N"/>
    <property type="match status" value="1"/>
</dbReference>
<comment type="cofactor">
    <cofactor evidence="1">
        <name>FAD</name>
        <dbReference type="ChEBI" id="CHEBI:57692"/>
    </cofactor>
</comment>
<accession>A0A4Q9QCU7</accession>